<evidence type="ECO:0000256" key="1">
    <source>
        <dbReference type="SAM" id="Coils"/>
    </source>
</evidence>
<organism evidence="2 3">
    <name type="scientific">Mesorhizobium plurifarium</name>
    <dbReference type="NCBI Taxonomy" id="69974"/>
    <lineage>
        <taxon>Bacteria</taxon>
        <taxon>Pseudomonadati</taxon>
        <taxon>Pseudomonadota</taxon>
        <taxon>Alphaproteobacteria</taxon>
        <taxon>Hyphomicrobiales</taxon>
        <taxon>Phyllobacteriaceae</taxon>
        <taxon>Mesorhizobium</taxon>
    </lineage>
</organism>
<dbReference type="Gene3D" id="3.40.50.300">
    <property type="entry name" value="P-loop containing nucleotide triphosphate hydrolases"/>
    <property type="match status" value="1"/>
</dbReference>
<proteinExistence type="predicted"/>
<gene>
    <name evidence="2" type="ORF">MPL3365_20148</name>
</gene>
<reference evidence="2 3" key="1">
    <citation type="submission" date="2014-08" db="EMBL/GenBank/DDBJ databases">
        <authorList>
            <person name="Moulin Lionel"/>
        </authorList>
    </citation>
    <scope>NUCLEOTIDE SEQUENCE [LARGE SCALE GENOMIC DNA]</scope>
</reference>
<feature type="coiled-coil region" evidence="1">
    <location>
        <begin position="365"/>
        <end position="417"/>
    </location>
</feature>
<protein>
    <recommendedName>
        <fullName evidence="4">Rad50/SbcC-type AAA domain-containing protein</fullName>
    </recommendedName>
</protein>
<dbReference type="AlphaFoldDB" id="A0A090G8L7"/>
<evidence type="ECO:0000313" key="3">
    <source>
        <dbReference type="Proteomes" id="UP000046122"/>
    </source>
</evidence>
<name>A0A090G8L7_MESPL</name>
<dbReference type="InterPro" id="IPR027417">
    <property type="entry name" value="P-loop_NTPase"/>
</dbReference>
<dbReference type="EMBL" id="CCNE01000012">
    <property type="protein sequence ID" value="CDX54738.1"/>
    <property type="molecule type" value="Genomic_DNA"/>
</dbReference>
<sequence>MKFRLVSLDLSLRRADEQIEFSKLSYFWGQMGAGKSSIARLVDYCLGGTIQLSPALQAEFVSATLTVELERATVSIERARDAADVFASWEDDQGPYSVVIPARVAAGEVIPETGVETLSDLIFWLSEISPPRVRKSKAKADSKIVRLSLRDLLWYCYLDQDHIDSSFFYLEESAEFYLRLKSRDVIRYVIGYHDERVADLEAELDQLRANRTARVASIDSLSKALTEVGIESEAQVTERESRLRASIVNVNAELEVLRKGRREEQTTHAIDELGKMARSLGADIAKLDLDTEELRAMRDRHVRHRNEIDMLRLKFRRSAEAREILGDVAFNACPRCTQALPVRPAQCCEVCGQEDLVDLADPAEVAALEADIASRQAELKEAIAAIDSNLAKMRARRSGLLQTKDKAEADINRAIAEQDSAFLSMSLLKERERAALEAELASIAWLLRLPLLLQQQREALAQIVALEQAKRGALKEARTKAEADRTSLDRFAGYFLDCLALSGVPGIQRNDHVELDPPDFYPAILSADLSDLTRSTFTSLSSGGKKTLFKCCFAIALHRIAAQLHAPLPELLIIDSPMKNISERENKAQFEGFYRMLYRLNAGELRQTQFVLIDKEFFAPPDDLAAGVTNRHMQPDGDEHQPLIRYYRGK</sequence>
<dbReference type="Proteomes" id="UP000046122">
    <property type="component" value="Unassembled WGS sequence"/>
</dbReference>
<evidence type="ECO:0008006" key="4">
    <source>
        <dbReference type="Google" id="ProtNLM"/>
    </source>
</evidence>
<keyword evidence="1" id="KW-0175">Coiled coil</keyword>
<evidence type="ECO:0000313" key="2">
    <source>
        <dbReference type="EMBL" id="CDX54738.1"/>
    </source>
</evidence>
<accession>A0A090G8L7</accession>